<dbReference type="InterPro" id="IPR027417">
    <property type="entry name" value="P-loop_NTPase"/>
</dbReference>
<dbReference type="PANTHER" id="PTHR46082:SF6">
    <property type="entry name" value="AAA+ ATPASE DOMAIN-CONTAINING PROTEIN-RELATED"/>
    <property type="match status" value="1"/>
</dbReference>
<dbReference type="Pfam" id="PF13374">
    <property type="entry name" value="TPR_10"/>
    <property type="match status" value="2"/>
</dbReference>
<dbReference type="NCBIfam" id="NF040586">
    <property type="entry name" value="FxSxx_TPR"/>
    <property type="match status" value="1"/>
</dbReference>
<dbReference type="SUPFAM" id="SSF48452">
    <property type="entry name" value="TPR-like"/>
    <property type="match status" value="2"/>
</dbReference>
<comment type="caution">
    <text evidence="1">The sequence shown here is derived from an EMBL/GenBank/DDBJ whole genome shotgun (WGS) entry which is preliminary data.</text>
</comment>
<accession>A0A8J3QR63</accession>
<dbReference type="Gene3D" id="3.40.50.300">
    <property type="entry name" value="P-loop containing nucleotide triphosphate hydrolases"/>
    <property type="match status" value="2"/>
</dbReference>
<reference evidence="1" key="1">
    <citation type="submission" date="2021-01" db="EMBL/GenBank/DDBJ databases">
        <title>Whole genome shotgun sequence of Rugosimonospora africana NBRC 104875.</title>
        <authorList>
            <person name="Komaki H."/>
            <person name="Tamura T."/>
        </authorList>
    </citation>
    <scope>NUCLEOTIDE SEQUENCE</scope>
    <source>
        <strain evidence="1">NBRC 104875</strain>
    </source>
</reference>
<organism evidence="1 2">
    <name type="scientific">Rugosimonospora africana</name>
    <dbReference type="NCBI Taxonomy" id="556532"/>
    <lineage>
        <taxon>Bacteria</taxon>
        <taxon>Bacillati</taxon>
        <taxon>Actinomycetota</taxon>
        <taxon>Actinomycetes</taxon>
        <taxon>Micromonosporales</taxon>
        <taxon>Micromonosporaceae</taxon>
        <taxon>Rugosimonospora</taxon>
    </lineage>
</organism>
<dbReference type="SUPFAM" id="SSF52540">
    <property type="entry name" value="P-loop containing nucleoside triphosphate hydrolases"/>
    <property type="match status" value="1"/>
</dbReference>
<keyword evidence="2" id="KW-1185">Reference proteome</keyword>
<evidence type="ECO:0000313" key="1">
    <source>
        <dbReference type="EMBL" id="GIH15079.1"/>
    </source>
</evidence>
<proteinExistence type="predicted"/>
<dbReference type="InterPro" id="IPR011990">
    <property type="entry name" value="TPR-like_helical_dom_sf"/>
</dbReference>
<name>A0A8J3QR63_9ACTN</name>
<sequence>MTDRGRTEATRAPAPVVVTFATVRGDNAPASGDVGLAGIVANTAVALSGVDRSVLVLDSGAGGGLVLDFLAPFLIGPSDATDNLDPEGARMAGRFADEPLTLFRHASPTGRGLIDVLGPFHSFPRIIGDDLDGGPGGELRAILRRTPYDVVLLGMTAETEPQVRLIADLSDKVAMCFAPQYSRIRDAAKAAVGIRDAAIAPPRTIAVTSFDASMAPRANQTISDVRQQFSVLGPTLDDRIVRVPGHSGPRALGLLLEDPAQRRPAGAIEAYGELLSFILDGHTAALTRTPRAVRERYRRGLAGRPLRTEMRAIVVYAPADRPWADWAGEQLRNAGFRVGAWPADQDWLDDRVACTLVVIGSGAFSVSTTSVSITDVVRARTDVDAVLVQVEPGGADAYPAARPIDLTTAVEFEGTRRLLAGLGLADAGLESDGREPRYRYPRSVVAVRAATLSVPRRSELIGRNDYLEQIRDALVDSAAVGLVVLDGDGGAGKSAIAQEYAHRFAYDYDVIWWIAATDQQSVRTSLARLGYAMGVEPSADMVAATFEALRLSPPGRTLLVYDAADDLAAVAGLLPINSDGHVIVTAATTTTGTVLAVPYRTLWLDSFEPAEAVAVLRTYAPALPMREADALIAATDPLPLSLHLVGALIRHSAGHAEMDRGFSASEAAARAADDVRRQLPDRSFAAILGITLTTLDEHDATTRLTRRLAELCCFLDPARISLSLLRWPAMVEQLAAAAGIDARSLLDEPLDLDQVIWVGHELGIFSVFWGAGAELRMHGLVRSLIRDAMSPEERAQRQRQAALGLAGYAAGRLRDPGVLAELRPHLLPSGALTSTEWPVRRWVQEQLRWISEDDDVVARTGTLRMVEEALRAWSLDGDPTEKLILQLATWRADLQRMMGLPHLSLVNDRELLELAVEVHGPRSVRALTARRGSSGDLRGLGEFDQALVLDQRTWRQFRDQFGDDHPQTLAAAHNLATSYFLAGAPELALRHEQDTLDRRLALFGKDQSLTWWSMAHTAAYQRELGLYAEASRQLYDALDRVRVSRAANHPDVLRIKGQLAIAERRLGRYAVARQLDWDGLNGYRHAFGSNHPSTRACQLSLAMDQYYLGEFTTALQLAGECLAGYESSLPAGHPFIEVCRADLALVSWSADRAPAARDLAAQATEGLEARLGDAHPWVLATQLNVAGMNPDTSPGELRHILELCRAFLHPGHPYTQAAADAAARAPGDTAVAFIDIDVPEV</sequence>
<dbReference type="EMBL" id="BONZ01000030">
    <property type="protein sequence ID" value="GIH15079.1"/>
    <property type="molecule type" value="Genomic_DNA"/>
</dbReference>
<dbReference type="InterPro" id="IPR053137">
    <property type="entry name" value="NLR-like"/>
</dbReference>
<dbReference type="Pfam" id="PF13424">
    <property type="entry name" value="TPR_12"/>
    <property type="match status" value="1"/>
</dbReference>
<evidence type="ECO:0000313" key="2">
    <source>
        <dbReference type="Proteomes" id="UP000642748"/>
    </source>
</evidence>
<gene>
    <name evidence="1" type="ORF">Raf01_32510</name>
</gene>
<dbReference type="AlphaFoldDB" id="A0A8J3QR63"/>
<dbReference type="PANTHER" id="PTHR46082">
    <property type="entry name" value="ATP/GTP-BINDING PROTEIN-RELATED"/>
    <property type="match status" value="1"/>
</dbReference>
<dbReference type="GO" id="GO:0043531">
    <property type="term" value="F:ADP binding"/>
    <property type="evidence" value="ECO:0007669"/>
    <property type="project" value="InterPro"/>
</dbReference>
<dbReference type="Gene3D" id="1.25.40.10">
    <property type="entry name" value="Tetratricopeptide repeat domain"/>
    <property type="match status" value="2"/>
</dbReference>
<dbReference type="Proteomes" id="UP000642748">
    <property type="component" value="Unassembled WGS sequence"/>
</dbReference>
<dbReference type="RefSeq" id="WP_203918707.1">
    <property type="nucleotide sequence ID" value="NZ_BONZ01000030.1"/>
</dbReference>
<protein>
    <submittedName>
        <fullName evidence="1">NTPase</fullName>
    </submittedName>
</protein>